<dbReference type="Proteomes" id="UP000216345">
    <property type="component" value="Unassembled WGS sequence"/>
</dbReference>
<keyword evidence="3" id="KW-1185">Reference proteome</keyword>
<evidence type="ECO:0000256" key="1">
    <source>
        <dbReference type="SAM" id="SignalP"/>
    </source>
</evidence>
<name>A0A256FKC4_9HYPH</name>
<keyword evidence="1" id="KW-0732">Signal</keyword>
<feature type="chain" id="PRO_5012197589" description="C-type lysozyme inhibitor domain-containing protein" evidence="1">
    <location>
        <begin position="28"/>
        <end position="111"/>
    </location>
</feature>
<dbReference type="EMBL" id="NNRK01000025">
    <property type="protein sequence ID" value="OYR15287.1"/>
    <property type="molecule type" value="Genomic_DNA"/>
</dbReference>
<gene>
    <name evidence="2" type="ORF">CEV32_4559</name>
</gene>
<evidence type="ECO:0000313" key="2">
    <source>
        <dbReference type="EMBL" id="OYR15287.1"/>
    </source>
</evidence>
<dbReference type="AlphaFoldDB" id="A0A256FKC4"/>
<evidence type="ECO:0008006" key="4">
    <source>
        <dbReference type="Google" id="ProtNLM"/>
    </source>
</evidence>
<accession>A0A256FKC4</accession>
<protein>
    <recommendedName>
        <fullName evidence="4">C-type lysozyme inhibitor domain-containing protein</fullName>
    </recommendedName>
</protein>
<sequence>MLLFKGVFNMRLSLSVALVLLPTVAFAESDKDYISYICDHDNVIEIITSQNDPEHITLNAFGRERILKRDAEAARNSFVGEGYEITFVTSMEKIAVTSQGATLACKVDTVG</sequence>
<feature type="signal peptide" evidence="1">
    <location>
        <begin position="1"/>
        <end position="27"/>
    </location>
</feature>
<comment type="caution">
    <text evidence="2">The sequence shown here is derived from an EMBL/GenBank/DDBJ whole genome shotgun (WGS) entry which is preliminary data.</text>
</comment>
<reference evidence="2 3" key="1">
    <citation type="submission" date="2017-07" db="EMBL/GenBank/DDBJ databases">
        <title>Phylogenetic study on the rhizospheric bacterium Ochrobactrum sp. A44.</title>
        <authorList>
            <person name="Krzyzanowska D.M."/>
            <person name="Ossowicki A."/>
            <person name="Rajewska M."/>
            <person name="Maciag T."/>
            <person name="Kaczynski Z."/>
            <person name="Czerwicka M."/>
            <person name="Jafra S."/>
        </authorList>
    </citation>
    <scope>NUCLEOTIDE SEQUENCE [LARGE SCALE GENOMIC DNA]</scope>
    <source>
        <strain evidence="2 3">PR17</strain>
    </source>
</reference>
<evidence type="ECO:0000313" key="3">
    <source>
        <dbReference type="Proteomes" id="UP000216345"/>
    </source>
</evidence>
<organism evidence="2 3">
    <name type="scientific">Brucella rhizosphaerae</name>
    <dbReference type="NCBI Taxonomy" id="571254"/>
    <lineage>
        <taxon>Bacteria</taxon>
        <taxon>Pseudomonadati</taxon>
        <taxon>Pseudomonadota</taxon>
        <taxon>Alphaproteobacteria</taxon>
        <taxon>Hyphomicrobiales</taxon>
        <taxon>Brucellaceae</taxon>
        <taxon>Brucella/Ochrobactrum group</taxon>
        <taxon>Brucella</taxon>
    </lineage>
</organism>
<proteinExistence type="predicted"/>